<proteinExistence type="predicted"/>
<protein>
    <submittedName>
        <fullName evidence="1">Uncharacterized protein</fullName>
    </submittedName>
</protein>
<organism evidence="1 2">
    <name type="scientific">Staurois parvus</name>
    <dbReference type="NCBI Taxonomy" id="386267"/>
    <lineage>
        <taxon>Eukaryota</taxon>
        <taxon>Metazoa</taxon>
        <taxon>Chordata</taxon>
        <taxon>Craniata</taxon>
        <taxon>Vertebrata</taxon>
        <taxon>Euteleostomi</taxon>
        <taxon>Amphibia</taxon>
        <taxon>Batrachia</taxon>
        <taxon>Anura</taxon>
        <taxon>Neobatrachia</taxon>
        <taxon>Ranoidea</taxon>
        <taxon>Ranidae</taxon>
        <taxon>Staurois</taxon>
    </lineage>
</organism>
<evidence type="ECO:0000313" key="1">
    <source>
        <dbReference type="EMBL" id="CAI9534745.1"/>
    </source>
</evidence>
<gene>
    <name evidence="1" type="ORF">SPARVUS_LOCUS697888</name>
</gene>
<name>A0ABN9AKK2_9NEOB</name>
<dbReference type="EMBL" id="CATNWA010000225">
    <property type="protein sequence ID" value="CAI9534745.1"/>
    <property type="molecule type" value="Genomic_DNA"/>
</dbReference>
<reference evidence="1" key="1">
    <citation type="submission" date="2023-05" db="EMBL/GenBank/DDBJ databases">
        <authorList>
            <person name="Stuckert A."/>
        </authorList>
    </citation>
    <scope>NUCLEOTIDE SEQUENCE</scope>
</reference>
<dbReference type="Proteomes" id="UP001162483">
    <property type="component" value="Unassembled WGS sequence"/>
</dbReference>
<evidence type="ECO:0000313" key="2">
    <source>
        <dbReference type="Proteomes" id="UP001162483"/>
    </source>
</evidence>
<accession>A0ABN9AKK2</accession>
<sequence length="47" mass="5496">MMSPLPHCLPRPSWAVPCHQGNLRMQLVFLPADHRADWRPEWCQSSL</sequence>
<keyword evidence="2" id="KW-1185">Reference proteome</keyword>
<comment type="caution">
    <text evidence="1">The sequence shown here is derived from an EMBL/GenBank/DDBJ whole genome shotgun (WGS) entry which is preliminary data.</text>
</comment>